<comment type="cofactor">
    <cofactor evidence="5">
        <name>Fe cation</name>
        <dbReference type="ChEBI" id="CHEBI:24875"/>
    </cofactor>
    <text evidence="5">Binds 1 Fe cation per subunit.</text>
</comment>
<comment type="similarity">
    <text evidence="1">Belongs to the 4HPPD family.</text>
</comment>
<dbReference type="Gene3D" id="3.10.180.10">
    <property type="entry name" value="2,3-Dihydroxybiphenyl 1,2-Dioxygenase, domain 1"/>
    <property type="match status" value="2"/>
</dbReference>
<evidence type="ECO:0000256" key="5">
    <source>
        <dbReference type="PIRSR" id="PIRSR009283-1"/>
    </source>
</evidence>
<evidence type="ECO:0000256" key="2">
    <source>
        <dbReference type="ARBA" id="ARBA00022723"/>
    </source>
</evidence>
<dbReference type="EMBL" id="BMML01000037">
    <property type="protein sequence ID" value="GGN42543.1"/>
    <property type="molecule type" value="Genomic_DNA"/>
</dbReference>
<evidence type="ECO:0000256" key="1">
    <source>
        <dbReference type="ARBA" id="ARBA00005877"/>
    </source>
</evidence>
<feature type="binding site" evidence="5">
    <location>
        <position position="165"/>
    </location>
    <ligand>
        <name>Fe cation</name>
        <dbReference type="ChEBI" id="CHEBI:24875"/>
    </ligand>
</feature>
<name>A0A917XNK0_9ACTN</name>
<evidence type="ECO:0000259" key="6">
    <source>
        <dbReference type="PROSITE" id="PS51819"/>
    </source>
</evidence>
<proteinExistence type="inferred from homology"/>
<dbReference type="GO" id="GO:0003868">
    <property type="term" value="F:4-hydroxyphenylpyruvate dioxygenase activity"/>
    <property type="evidence" value="ECO:0007669"/>
    <property type="project" value="InterPro"/>
</dbReference>
<feature type="domain" description="VOC" evidence="6">
    <location>
        <begin position="162"/>
        <end position="313"/>
    </location>
</feature>
<dbReference type="Proteomes" id="UP000653411">
    <property type="component" value="Unassembled WGS sequence"/>
</dbReference>
<dbReference type="InterPro" id="IPR037523">
    <property type="entry name" value="VOC_core"/>
</dbReference>
<keyword evidence="7" id="KW-0223">Dioxygenase</keyword>
<organism evidence="7 8">
    <name type="scientific">Streptomyces fuscichromogenes</name>
    <dbReference type="NCBI Taxonomy" id="1324013"/>
    <lineage>
        <taxon>Bacteria</taxon>
        <taxon>Bacillati</taxon>
        <taxon>Actinomycetota</taxon>
        <taxon>Actinomycetes</taxon>
        <taxon>Kitasatosporales</taxon>
        <taxon>Streptomycetaceae</taxon>
        <taxon>Streptomyces</taxon>
    </lineage>
</organism>
<dbReference type="AlphaFoldDB" id="A0A917XNK0"/>
<dbReference type="InterPro" id="IPR004360">
    <property type="entry name" value="Glyas_Fos-R_dOase_dom"/>
</dbReference>
<dbReference type="InterPro" id="IPR005956">
    <property type="entry name" value="4OHPhenylPyrv_dOase"/>
</dbReference>
<keyword evidence="8" id="KW-1185">Reference proteome</keyword>
<protein>
    <submittedName>
        <fullName evidence="7">4-hydroxyphenylpyruvate dioxygenase</fullName>
    </submittedName>
</protein>
<evidence type="ECO:0000313" key="7">
    <source>
        <dbReference type="EMBL" id="GGN42543.1"/>
    </source>
</evidence>
<dbReference type="CDD" id="cd07250">
    <property type="entry name" value="HPPD_C_like"/>
    <property type="match status" value="1"/>
</dbReference>
<keyword evidence="4 5" id="KW-0408">Iron</keyword>
<evidence type="ECO:0000313" key="8">
    <source>
        <dbReference type="Proteomes" id="UP000653411"/>
    </source>
</evidence>
<dbReference type="NCBIfam" id="TIGR01263">
    <property type="entry name" value="4HPPD"/>
    <property type="match status" value="1"/>
</dbReference>
<dbReference type="InterPro" id="IPR041736">
    <property type="entry name" value="4OHPhenylPyrv_dOase_N"/>
</dbReference>
<feature type="binding site" evidence="5">
    <location>
        <position position="245"/>
    </location>
    <ligand>
        <name>Fe cation</name>
        <dbReference type="ChEBI" id="CHEBI:24875"/>
    </ligand>
</feature>
<dbReference type="GO" id="GO:0006572">
    <property type="term" value="P:L-tyrosine catabolic process"/>
    <property type="evidence" value="ECO:0007669"/>
    <property type="project" value="TreeGrafter"/>
</dbReference>
<evidence type="ECO:0000256" key="3">
    <source>
        <dbReference type="ARBA" id="ARBA00022737"/>
    </source>
</evidence>
<gene>
    <name evidence="7" type="ORF">GCM10011578_091960</name>
</gene>
<reference evidence="7" key="2">
    <citation type="submission" date="2020-09" db="EMBL/GenBank/DDBJ databases">
        <authorList>
            <person name="Sun Q."/>
            <person name="Zhou Y."/>
        </authorList>
    </citation>
    <scope>NUCLEOTIDE SEQUENCE</scope>
    <source>
        <strain evidence="7">CGMCC 4.7110</strain>
    </source>
</reference>
<keyword evidence="2 5" id="KW-0479">Metal-binding</keyword>
<keyword evidence="3" id="KW-0677">Repeat</keyword>
<dbReference type="InterPro" id="IPR029068">
    <property type="entry name" value="Glyas_Bleomycin-R_OHBP_Dase"/>
</dbReference>
<dbReference type="CDD" id="cd08342">
    <property type="entry name" value="HPPD_N_like"/>
    <property type="match status" value="1"/>
</dbReference>
<dbReference type="PROSITE" id="PS51819">
    <property type="entry name" value="VOC"/>
    <property type="match status" value="2"/>
</dbReference>
<dbReference type="PANTHER" id="PTHR11959:SF1">
    <property type="entry name" value="4-HYDROXYPHENYLPYRUVATE DIOXYGENASE"/>
    <property type="match status" value="1"/>
</dbReference>
<dbReference type="PIRSF" id="PIRSF009283">
    <property type="entry name" value="HPP_dOase"/>
    <property type="match status" value="1"/>
</dbReference>
<accession>A0A917XNK0</accession>
<reference evidence="7" key="1">
    <citation type="journal article" date="2014" name="Int. J. Syst. Evol. Microbiol.">
        <title>Complete genome sequence of Corynebacterium casei LMG S-19264T (=DSM 44701T), isolated from a smear-ripened cheese.</title>
        <authorList>
            <consortium name="US DOE Joint Genome Institute (JGI-PGF)"/>
            <person name="Walter F."/>
            <person name="Albersmeier A."/>
            <person name="Kalinowski J."/>
            <person name="Ruckert C."/>
        </authorList>
    </citation>
    <scope>NUCLEOTIDE SEQUENCE</scope>
    <source>
        <strain evidence="7">CGMCC 4.7110</strain>
    </source>
</reference>
<dbReference type="RefSeq" id="WP_189268923.1">
    <property type="nucleotide sequence ID" value="NZ_BMML01000037.1"/>
</dbReference>
<dbReference type="SUPFAM" id="SSF54593">
    <property type="entry name" value="Glyoxalase/Bleomycin resistance protein/Dihydroxybiphenyl dioxygenase"/>
    <property type="match status" value="1"/>
</dbReference>
<sequence length="358" mass="39041">MDIGAIDHLECYVADAESSADFFREAFGFRIYGRGGPETGLPGCRSVLLRQGGISLLVTSALGADHPVADYVRRHGDGVAVIAVVSDDAHAAFTEAVARGAAAVEPPVRLGDEGTRVTFASVTGFGDVAQRFVERDAADGPFAPGRIVDETPRDTAPGLLTDIDHIAVCVPAGELDRTVDHYRSVFDFTQIFDERIIVGDQAMDSKVVQSESGGLTLTILEPDITKKPGQIDEFVRLHDGAGVQHVAFRTEDISAAVREFSERGVRFLSTPSGYYDVLTERLGALAVPVDELRELNILADRDHWGLMLQIFTASRHPRQTLFYELIDRRGGRTFGSNNIKALYEAVDRQHAAGREPRY</sequence>
<dbReference type="InterPro" id="IPR041735">
    <property type="entry name" value="4OHPhenylPyrv_dOase_C"/>
</dbReference>
<feature type="domain" description="VOC" evidence="6">
    <location>
        <begin position="5"/>
        <end position="135"/>
    </location>
</feature>
<evidence type="ECO:0000256" key="4">
    <source>
        <dbReference type="ARBA" id="ARBA00023004"/>
    </source>
</evidence>
<feature type="binding site" evidence="5">
    <location>
        <position position="324"/>
    </location>
    <ligand>
        <name>Fe cation</name>
        <dbReference type="ChEBI" id="CHEBI:24875"/>
    </ligand>
</feature>
<dbReference type="Pfam" id="PF00903">
    <property type="entry name" value="Glyoxalase"/>
    <property type="match status" value="2"/>
</dbReference>
<dbReference type="PANTHER" id="PTHR11959">
    <property type="entry name" value="4-HYDROXYPHENYLPYRUVATE DIOXYGENASE"/>
    <property type="match status" value="1"/>
</dbReference>
<dbReference type="GO" id="GO:0046872">
    <property type="term" value="F:metal ion binding"/>
    <property type="evidence" value="ECO:0007669"/>
    <property type="project" value="UniProtKB-KW"/>
</dbReference>
<keyword evidence="7" id="KW-0560">Oxidoreductase</keyword>
<comment type="caution">
    <text evidence="7">The sequence shown here is derived from an EMBL/GenBank/DDBJ whole genome shotgun (WGS) entry which is preliminary data.</text>
</comment>